<reference evidence="1 2" key="1">
    <citation type="journal article" date="2020" name="ISME J.">
        <title>Uncovering the hidden diversity of litter-decomposition mechanisms in mushroom-forming fungi.</title>
        <authorList>
            <person name="Floudas D."/>
            <person name="Bentzer J."/>
            <person name="Ahren D."/>
            <person name="Johansson T."/>
            <person name="Persson P."/>
            <person name="Tunlid A."/>
        </authorList>
    </citation>
    <scope>NUCLEOTIDE SEQUENCE [LARGE SCALE GENOMIC DNA]</scope>
    <source>
        <strain evidence="1 2">CBS 291.85</strain>
    </source>
</reference>
<evidence type="ECO:0000313" key="2">
    <source>
        <dbReference type="Proteomes" id="UP000559256"/>
    </source>
</evidence>
<comment type="caution">
    <text evidence="1">The sequence shown here is derived from an EMBL/GenBank/DDBJ whole genome shotgun (WGS) entry which is preliminary data.</text>
</comment>
<proteinExistence type="predicted"/>
<name>A0A8H5B9Y4_9AGAR</name>
<protein>
    <submittedName>
        <fullName evidence="1">Uncharacterized protein</fullName>
    </submittedName>
</protein>
<sequence length="110" mass="12504">MSTDDDENPDNLTIQNDNTVICATVNLMQPENDEPEKYEENPFTVEGVRTRTGRKVRARDISALSYCYCDHRVEQDEIDAGRDVICCKKKGCINTISAVWDSKRKSKLGM</sequence>
<gene>
    <name evidence="1" type="ORF">D9758_018723</name>
</gene>
<evidence type="ECO:0000313" key="1">
    <source>
        <dbReference type="EMBL" id="KAF5318976.1"/>
    </source>
</evidence>
<accession>A0A8H5B9Y4</accession>
<organism evidence="1 2">
    <name type="scientific">Tetrapyrgos nigripes</name>
    <dbReference type="NCBI Taxonomy" id="182062"/>
    <lineage>
        <taxon>Eukaryota</taxon>
        <taxon>Fungi</taxon>
        <taxon>Dikarya</taxon>
        <taxon>Basidiomycota</taxon>
        <taxon>Agaricomycotina</taxon>
        <taxon>Agaricomycetes</taxon>
        <taxon>Agaricomycetidae</taxon>
        <taxon>Agaricales</taxon>
        <taxon>Marasmiineae</taxon>
        <taxon>Marasmiaceae</taxon>
        <taxon>Tetrapyrgos</taxon>
    </lineage>
</organism>
<keyword evidence="2" id="KW-1185">Reference proteome</keyword>
<dbReference type="Proteomes" id="UP000559256">
    <property type="component" value="Unassembled WGS sequence"/>
</dbReference>
<dbReference type="AlphaFoldDB" id="A0A8H5B9Y4"/>
<dbReference type="EMBL" id="JAACJM010000440">
    <property type="protein sequence ID" value="KAF5318976.1"/>
    <property type="molecule type" value="Genomic_DNA"/>
</dbReference>